<name>A0AAQ3PN55_PASNO</name>
<dbReference type="AlphaFoldDB" id="A0AAQ3PN55"/>
<dbReference type="Pfam" id="PF08284">
    <property type="entry name" value="RVP_2"/>
    <property type="match status" value="1"/>
</dbReference>
<reference evidence="3 4" key="1">
    <citation type="submission" date="2024-02" db="EMBL/GenBank/DDBJ databases">
        <title>High-quality chromosome-scale genome assembly of Pensacola bahiagrass (Paspalum notatum Flugge var. saurae).</title>
        <authorList>
            <person name="Vega J.M."/>
            <person name="Podio M."/>
            <person name="Orjuela J."/>
            <person name="Siena L.A."/>
            <person name="Pessino S.C."/>
            <person name="Combes M.C."/>
            <person name="Mariac C."/>
            <person name="Albertini E."/>
            <person name="Pupilli F."/>
            <person name="Ortiz J.P.A."/>
            <person name="Leblanc O."/>
        </authorList>
    </citation>
    <scope>NUCLEOTIDE SEQUENCE [LARGE SCALE GENOMIC DNA]</scope>
    <source>
        <strain evidence="3">R1</strain>
        <tissue evidence="3">Leaf</tissue>
    </source>
</reference>
<evidence type="ECO:0000313" key="4">
    <source>
        <dbReference type="Proteomes" id="UP001341281"/>
    </source>
</evidence>
<gene>
    <name evidence="3" type="ORF">U9M48_004681</name>
</gene>
<dbReference type="SUPFAM" id="SSF50630">
    <property type="entry name" value="Acid proteases"/>
    <property type="match status" value="1"/>
</dbReference>
<dbReference type="Gene3D" id="2.40.70.10">
    <property type="entry name" value="Acid Proteases"/>
    <property type="match status" value="1"/>
</dbReference>
<evidence type="ECO:0000313" key="3">
    <source>
        <dbReference type="EMBL" id="WVZ53785.1"/>
    </source>
</evidence>
<feature type="domain" description="Retrotransposon gag" evidence="2">
    <location>
        <begin position="149"/>
        <end position="207"/>
    </location>
</feature>
<dbReference type="Proteomes" id="UP001341281">
    <property type="component" value="Chromosome 01"/>
</dbReference>
<dbReference type="PANTHER" id="PTHR15503:SF22">
    <property type="entry name" value="TRANSPOSON TY3-I GAG POLYPROTEIN"/>
    <property type="match status" value="1"/>
</dbReference>
<dbReference type="InterPro" id="IPR005162">
    <property type="entry name" value="Retrotrans_gag_dom"/>
</dbReference>
<feature type="region of interest" description="Disordered" evidence="1">
    <location>
        <begin position="252"/>
        <end position="274"/>
    </location>
</feature>
<keyword evidence="4" id="KW-1185">Reference proteome</keyword>
<evidence type="ECO:0000256" key="1">
    <source>
        <dbReference type="SAM" id="MobiDB-lite"/>
    </source>
</evidence>
<dbReference type="EMBL" id="CP144745">
    <property type="protein sequence ID" value="WVZ53785.1"/>
    <property type="molecule type" value="Genomic_DNA"/>
</dbReference>
<dbReference type="InterPro" id="IPR032567">
    <property type="entry name" value="RTL1-rel"/>
</dbReference>
<proteinExistence type="predicted"/>
<organism evidence="3 4">
    <name type="scientific">Paspalum notatum var. saurae</name>
    <dbReference type="NCBI Taxonomy" id="547442"/>
    <lineage>
        <taxon>Eukaryota</taxon>
        <taxon>Viridiplantae</taxon>
        <taxon>Streptophyta</taxon>
        <taxon>Embryophyta</taxon>
        <taxon>Tracheophyta</taxon>
        <taxon>Spermatophyta</taxon>
        <taxon>Magnoliopsida</taxon>
        <taxon>Liliopsida</taxon>
        <taxon>Poales</taxon>
        <taxon>Poaceae</taxon>
        <taxon>PACMAD clade</taxon>
        <taxon>Panicoideae</taxon>
        <taxon>Andropogonodae</taxon>
        <taxon>Paspaleae</taxon>
        <taxon>Paspalinae</taxon>
        <taxon>Paspalum</taxon>
    </lineage>
</organism>
<dbReference type="CDD" id="cd00303">
    <property type="entry name" value="retropepsin_like"/>
    <property type="match status" value="1"/>
</dbReference>
<dbReference type="Pfam" id="PF03732">
    <property type="entry name" value="Retrotrans_gag"/>
    <property type="match status" value="1"/>
</dbReference>
<dbReference type="PANTHER" id="PTHR15503">
    <property type="entry name" value="LDOC1 RELATED"/>
    <property type="match status" value="1"/>
</dbReference>
<protein>
    <recommendedName>
        <fullName evidence="2">Retrotransposon gag domain-containing protein</fullName>
    </recommendedName>
</protein>
<accession>A0AAQ3PN55</accession>
<feature type="compositionally biased region" description="Polar residues" evidence="1">
    <location>
        <begin position="264"/>
        <end position="274"/>
    </location>
</feature>
<sequence>MLLDEIGKKFAEQDAKWEKRIAMLEAVRDERVEALEHSAAAFQSWQPQVEQKAATLEAWRVGVDESIVHTDADITDLRLELRKVSKHWERAVLERTVHGPPLLPLPLLVSARAPGGLLHADGPNGHCLPHHHRDLGFESVVMPNPIPVKDRFGKNQHEVLLRQFHNIRQTGSVGDYVHRFTELVDQLAAYETNTDQLHFTTRFIYGLSDEIKAVVMVQRPSDLDTACSLALIQEEAVGHNHRKDFRKFSNSTQVRSSFGPGQLPLTSNSTSNDRLLQDEKRKVDVAKRSSEQDKLSALRAYRRARGLCDRCAEKWSRDHKCSTTIQLQTLQEVFELFQLDSVSDSEQEVASELEEQVFLALSEAAVTGSEPPRTLRLWGQIQSIPILILIDSGSSSTFLSQKIADQLSGVTELALPLSVRVANGGTLHSCAEIKQAQWHIQSCRFQADLRILPLAHYDMILGMDWLEKFSPMKVHWALKWLQIPLDGNLVQPQGLLPAVHQFLVGAVVQVFSIAPASESSAQDLGEATVPAAVQS</sequence>
<evidence type="ECO:0000259" key="2">
    <source>
        <dbReference type="Pfam" id="PF03732"/>
    </source>
</evidence>
<dbReference type="InterPro" id="IPR021109">
    <property type="entry name" value="Peptidase_aspartic_dom_sf"/>
</dbReference>